<dbReference type="GO" id="GO:0006368">
    <property type="term" value="P:transcription elongation by RNA polymerase II"/>
    <property type="evidence" value="ECO:0007669"/>
    <property type="project" value="InterPro"/>
</dbReference>
<protein>
    <recommendedName>
        <fullName evidence="5">Elongin-A</fullName>
    </recommendedName>
</protein>
<dbReference type="InParanoid" id="I2GXL3"/>
<dbReference type="RefSeq" id="XP_004178384.1">
    <property type="nucleotide sequence ID" value="XM_004178336.1"/>
</dbReference>
<evidence type="ECO:0000256" key="2">
    <source>
        <dbReference type="SAM" id="MobiDB-lite"/>
    </source>
</evidence>
<organism evidence="3 4">
    <name type="scientific">Henningerozyma blattae (strain ATCC 34711 / CBS 6284 / DSM 70876 / NBRC 10599 / NRRL Y-10934 / UCD 77-7)</name>
    <name type="common">Yeast</name>
    <name type="synonym">Tetrapisispora blattae</name>
    <dbReference type="NCBI Taxonomy" id="1071380"/>
    <lineage>
        <taxon>Eukaryota</taxon>
        <taxon>Fungi</taxon>
        <taxon>Dikarya</taxon>
        <taxon>Ascomycota</taxon>
        <taxon>Saccharomycotina</taxon>
        <taxon>Saccharomycetes</taxon>
        <taxon>Saccharomycetales</taxon>
        <taxon>Saccharomycetaceae</taxon>
        <taxon>Henningerozyma</taxon>
    </lineage>
</organism>
<keyword evidence="4" id="KW-1185">Reference proteome</keyword>
<dbReference type="PANTHER" id="PTHR15141:SF76">
    <property type="entry name" value="TRANSCRIPTION ELONGATION FACTOR B POLYPEPTIDE 3"/>
    <property type="match status" value="1"/>
</dbReference>
<dbReference type="EMBL" id="HE806317">
    <property type="protein sequence ID" value="CCH58865.1"/>
    <property type="molecule type" value="Genomic_DNA"/>
</dbReference>
<evidence type="ECO:0008006" key="5">
    <source>
        <dbReference type="Google" id="ProtNLM"/>
    </source>
</evidence>
<proteinExistence type="predicted"/>
<dbReference type="HOGENOM" id="CLU_062289_0_0_1"/>
<dbReference type="OrthoDB" id="21513at2759"/>
<evidence type="ECO:0000313" key="4">
    <source>
        <dbReference type="Proteomes" id="UP000002866"/>
    </source>
</evidence>
<dbReference type="InterPro" id="IPR051870">
    <property type="entry name" value="Elongin-A_domain"/>
</dbReference>
<dbReference type="GO" id="GO:0070449">
    <property type="term" value="C:elongin complex"/>
    <property type="evidence" value="ECO:0007669"/>
    <property type="project" value="InterPro"/>
</dbReference>
<dbReference type="Gene3D" id="6.10.250.3180">
    <property type="match status" value="1"/>
</dbReference>
<reference evidence="3 4" key="1">
    <citation type="journal article" date="2011" name="Proc. Natl. Acad. Sci. U.S.A.">
        <title>Evolutionary erosion of yeast sex chromosomes by mating-type switching accidents.</title>
        <authorList>
            <person name="Gordon J.L."/>
            <person name="Armisen D."/>
            <person name="Proux-Wera E."/>
            <person name="Oheigeartaigh S.S."/>
            <person name="Byrne K.P."/>
            <person name="Wolfe K.H."/>
        </authorList>
    </citation>
    <scope>NUCLEOTIDE SEQUENCE [LARGE SCALE GENOMIC DNA]</scope>
    <source>
        <strain evidence="4">ATCC 34711 / CBS 6284 / DSM 70876 / NBRC 10599 / NRRL Y-10934 / UCD 77-7</strain>
    </source>
</reference>
<keyword evidence="1" id="KW-0175">Coiled coil</keyword>
<dbReference type="FunCoup" id="I2GXL3">
    <property type="interactions" value="109"/>
</dbReference>
<feature type="compositionally biased region" description="Low complexity" evidence="2">
    <location>
        <begin position="243"/>
        <end position="253"/>
    </location>
</feature>
<name>I2GXL3_HENB6</name>
<evidence type="ECO:0000256" key="1">
    <source>
        <dbReference type="SAM" id="Coils"/>
    </source>
</evidence>
<dbReference type="InterPro" id="IPR010684">
    <property type="entry name" value="RNA_pol_II_trans_fac_SIII_A"/>
</dbReference>
<feature type="coiled-coil region" evidence="1">
    <location>
        <begin position="143"/>
        <end position="170"/>
    </location>
</feature>
<accession>I2GXL3</accession>
<feature type="compositionally biased region" description="Polar residues" evidence="2">
    <location>
        <begin position="292"/>
        <end position="309"/>
    </location>
</feature>
<dbReference type="GeneID" id="14494017"/>
<dbReference type="eggNOG" id="KOG2821">
    <property type="taxonomic scope" value="Eukaryota"/>
</dbReference>
<gene>
    <name evidence="3" type="primary">TBLA0B00200</name>
    <name evidence="3" type="ORF">TBLA_0B00200</name>
</gene>
<evidence type="ECO:0000313" key="3">
    <source>
        <dbReference type="EMBL" id="CCH58865.1"/>
    </source>
</evidence>
<feature type="region of interest" description="Disordered" evidence="2">
    <location>
        <begin position="214"/>
        <end position="335"/>
    </location>
</feature>
<dbReference type="Pfam" id="PF06881">
    <property type="entry name" value="Elongin_A"/>
    <property type="match status" value="1"/>
</dbReference>
<feature type="compositionally biased region" description="Basic and acidic residues" evidence="2">
    <location>
        <begin position="214"/>
        <end position="224"/>
    </location>
</feature>
<sequence>MKSLREYCEIAIMRNHKHITNFGSMPFYLLENVLRLFKPEQLTSVEDKSPLLILDDDHLWYNFLKTQYPTTVHDLYTSKREIVVNYYKNFIKSNISDYHNFGFISLDELIDLKIRHLIHKENGQCRYRIPYRKLFFKYRAEEIRKQEMSAEKLRSQMQQIKLEREKKQTVKVDSSFFERNYKRNTKGLGAVGSIYGSNHSKLFIQSIKAHDSRSKIFKGPRHDFTPIASRKKHSPTSPYLQNSSSDTATSASDSDIKISSGSPPKLMGFRSYNSTTLPPNKDTIIITDAIKPNTSSQNNKSANKLPSTLESKDAGKQPSKRIPIKRPNNDSPSIFLKKKKPDLLKRCRPTPPHNHSSLLSHTNKKIITQEKNSEPNIIDTNISSEPMFPNKTTKQSDVVQEIYGTQDPKKKRIDIMQYKKKNRIFYLLIRHQLLAAHH</sequence>
<dbReference type="STRING" id="1071380.I2GXL3"/>
<dbReference type="KEGG" id="tbl:TBLA_0B00200"/>
<dbReference type="Proteomes" id="UP000002866">
    <property type="component" value="Chromosome 2"/>
</dbReference>
<dbReference type="AlphaFoldDB" id="I2GXL3"/>
<dbReference type="PANTHER" id="PTHR15141">
    <property type="entry name" value="TRANSCRIPTION ELONGATION FACTOR B POLYPEPTIDE 3"/>
    <property type="match status" value="1"/>
</dbReference>